<proteinExistence type="predicted"/>
<dbReference type="PANTHER" id="PTHR10826:SF36">
    <property type="entry name" value="OS08G0439900 PROTEIN"/>
    <property type="match status" value="1"/>
</dbReference>
<organism evidence="1 2">
    <name type="scientific">Quillaja saponaria</name>
    <name type="common">Soap bark tree</name>
    <dbReference type="NCBI Taxonomy" id="32244"/>
    <lineage>
        <taxon>Eukaryota</taxon>
        <taxon>Viridiplantae</taxon>
        <taxon>Streptophyta</taxon>
        <taxon>Embryophyta</taxon>
        <taxon>Tracheophyta</taxon>
        <taxon>Spermatophyta</taxon>
        <taxon>Magnoliopsida</taxon>
        <taxon>eudicotyledons</taxon>
        <taxon>Gunneridae</taxon>
        <taxon>Pentapetalae</taxon>
        <taxon>rosids</taxon>
        <taxon>fabids</taxon>
        <taxon>Fabales</taxon>
        <taxon>Quillajaceae</taxon>
        <taxon>Quillaja</taxon>
    </lineage>
</organism>
<comment type="caution">
    <text evidence="1">The sequence shown here is derived from an EMBL/GenBank/DDBJ whole genome shotgun (WGS) entry which is preliminary data.</text>
</comment>
<dbReference type="Pfam" id="PF02330">
    <property type="entry name" value="MAM33"/>
    <property type="match status" value="1"/>
</dbReference>
<protein>
    <submittedName>
        <fullName evidence="1">Mitochondrial glycoprotein family protein</fullName>
    </submittedName>
</protein>
<dbReference type="FunFam" id="3.10.280.10:FF:000003">
    <property type="entry name" value="Mitochondrial glycoprotein"/>
    <property type="match status" value="1"/>
</dbReference>
<accession>A0AAD7LRK3</accession>
<dbReference type="KEGG" id="qsa:O6P43_017958"/>
<dbReference type="SUPFAM" id="SSF54529">
    <property type="entry name" value="Mitochondrial glycoprotein MAM33-like"/>
    <property type="match status" value="1"/>
</dbReference>
<name>A0AAD7LRK3_QUISA</name>
<keyword evidence="2" id="KW-1185">Reference proteome</keyword>
<dbReference type="Proteomes" id="UP001163823">
    <property type="component" value="Chromosome 7"/>
</dbReference>
<dbReference type="EMBL" id="JARAOO010000007">
    <property type="protein sequence ID" value="KAJ7962777.1"/>
    <property type="molecule type" value="Genomic_DNA"/>
</dbReference>
<evidence type="ECO:0000313" key="1">
    <source>
        <dbReference type="EMBL" id="KAJ7962777.1"/>
    </source>
</evidence>
<gene>
    <name evidence="1" type="ORF">O6P43_017958</name>
</gene>
<dbReference type="Gene3D" id="3.10.280.10">
    <property type="entry name" value="Mitochondrial glycoprotein"/>
    <property type="match status" value="1"/>
</dbReference>
<dbReference type="GO" id="GO:0005759">
    <property type="term" value="C:mitochondrial matrix"/>
    <property type="evidence" value="ECO:0007669"/>
    <property type="project" value="InterPro"/>
</dbReference>
<dbReference type="PANTHER" id="PTHR10826">
    <property type="entry name" value="COMPLEMENT COMPONENT 1"/>
    <property type="match status" value="1"/>
</dbReference>
<reference evidence="1" key="1">
    <citation type="journal article" date="2023" name="Science">
        <title>Elucidation of the pathway for biosynthesis of saponin adjuvants from the soapbark tree.</title>
        <authorList>
            <person name="Reed J."/>
            <person name="Orme A."/>
            <person name="El-Demerdash A."/>
            <person name="Owen C."/>
            <person name="Martin L.B.B."/>
            <person name="Misra R.C."/>
            <person name="Kikuchi S."/>
            <person name="Rejzek M."/>
            <person name="Martin A.C."/>
            <person name="Harkess A."/>
            <person name="Leebens-Mack J."/>
            <person name="Louveau T."/>
            <person name="Stephenson M.J."/>
            <person name="Osbourn A."/>
        </authorList>
    </citation>
    <scope>NUCLEOTIDE SEQUENCE</scope>
    <source>
        <strain evidence="1">S10</strain>
    </source>
</reference>
<sequence>MARLCRSFRKTLIQQLHNNHQQQQLLPSVHSAGKTSTNPQFRRTYVSEMRKSAFEGNILRLLRNEIQYELERSPVNQPMETFGSFILDDRSGEQWIRLKRKFGEDEDIKIEVTMFDGAVPAPKSGGVVGGGTDEDMHLHITFIVNISKGVGGDVLEIMCSAWPDSIEINRLFVRASDNTVAQPYAGPEFKELDDELQDCLYEFLESRGVNDDLAIVLHEYMKNKDRTEFIRWMETVKSFIEKK</sequence>
<evidence type="ECO:0000313" key="2">
    <source>
        <dbReference type="Proteomes" id="UP001163823"/>
    </source>
</evidence>
<dbReference type="InterPro" id="IPR003428">
    <property type="entry name" value="MAM33"/>
</dbReference>
<dbReference type="AlphaFoldDB" id="A0AAD7LRK3"/>
<dbReference type="InterPro" id="IPR036561">
    <property type="entry name" value="MAM33_sf"/>
</dbReference>